<feature type="region of interest" description="Disordered" evidence="2">
    <location>
        <begin position="310"/>
        <end position="347"/>
    </location>
</feature>
<dbReference type="RefSeq" id="WP_134674857.1">
    <property type="nucleotide sequence ID" value="NZ_SPUH01000002.1"/>
</dbReference>
<evidence type="ECO:0000256" key="1">
    <source>
        <dbReference type="ARBA" id="ARBA00001947"/>
    </source>
</evidence>
<dbReference type="InterPro" id="IPR001478">
    <property type="entry name" value="PDZ"/>
</dbReference>
<reference evidence="5 6" key="1">
    <citation type="submission" date="2019-01" db="EMBL/GenBank/DDBJ databases">
        <authorList>
            <person name="Zhang S."/>
        </authorList>
    </citation>
    <scope>NUCLEOTIDE SEQUENCE [LARGE SCALE GENOMIC DNA]</scope>
    <source>
        <strain evidence="5 6">1626</strain>
    </source>
</reference>
<dbReference type="InterPro" id="IPR004387">
    <property type="entry name" value="Pept_M50_Zn"/>
</dbReference>
<sequence length="347" mass="35857">MIRRPPAIAALALAVALVTGAASAQDSDNRTLEQARADLQRAAARVAALSADTAAHAVRRHTRPVLGVVLAPDADAGVRIAAVTPGSAADDAGLRSGDRLVAIGSTAILGRDGELRLDNARGLLRGLTATTPVRLDYERAARRASVTVTPRPGTGVAVLSGTELARTLEGVREGLDGVDMREVGERVRIATSGIGDEVARALAAAGVDANCGGSDCGTPRLLSAVRWSGLNLAALDADLGRYFGTDRGVLVLSTGSIDGLRAGDVIQRVDGQPVATPRDVMQRLRDRNEGERVSITYLRDRRTGTADVAVPRQRALRLVAPPAPPAPPRPPAAPRPPAPPAPPPDAG</sequence>
<gene>
    <name evidence="5" type="ORF">E4582_10990</name>
</gene>
<dbReference type="Proteomes" id="UP000298681">
    <property type="component" value="Unassembled WGS sequence"/>
</dbReference>
<dbReference type="GO" id="GO:0004222">
    <property type="term" value="F:metalloendopeptidase activity"/>
    <property type="evidence" value="ECO:0007669"/>
    <property type="project" value="InterPro"/>
</dbReference>
<evidence type="ECO:0000313" key="5">
    <source>
        <dbReference type="EMBL" id="TKS52762.1"/>
    </source>
</evidence>
<dbReference type="Gene3D" id="2.30.42.10">
    <property type="match status" value="2"/>
</dbReference>
<comment type="cofactor">
    <cofactor evidence="1">
        <name>Zn(2+)</name>
        <dbReference type="ChEBI" id="CHEBI:29105"/>
    </cofactor>
</comment>
<dbReference type="PANTHER" id="PTHR42837">
    <property type="entry name" value="REGULATOR OF SIGMA-E PROTEASE RSEP"/>
    <property type="match status" value="1"/>
</dbReference>
<comment type="caution">
    <text evidence="5">The sequence shown here is derived from an EMBL/GenBank/DDBJ whole genome shotgun (WGS) entry which is preliminary data.</text>
</comment>
<name>A0A4Z1QZT1_9GAMM</name>
<protein>
    <submittedName>
        <fullName evidence="5">PDZ domain-containing protein</fullName>
    </submittedName>
</protein>
<dbReference type="PROSITE" id="PS50106">
    <property type="entry name" value="PDZ"/>
    <property type="match status" value="1"/>
</dbReference>
<dbReference type="InterPro" id="IPR036034">
    <property type="entry name" value="PDZ_sf"/>
</dbReference>
<evidence type="ECO:0000259" key="4">
    <source>
        <dbReference type="PROSITE" id="PS50106"/>
    </source>
</evidence>
<dbReference type="GO" id="GO:0016020">
    <property type="term" value="C:membrane"/>
    <property type="evidence" value="ECO:0007669"/>
    <property type="project" value="InterPro"/>
</dbReference>
<accession>A0A4Z1QZT1</accession>
<keyword evidence="6" id="KW-1185">Reference proteome</keyword>
<organism evidence="5 6">
    <name type="scientific">Luteimonas yindakuii</name>
    <dbReference type="NCBI Taxonomy" id="2565782"/>
    <lineage>
        <taxon>Bacteria</taxon>
        <taxon>Pseudomonadati</taxon>
        <taxon>Pseudomonadota</taxon>
        <taxon>Gammaproteobacteria</taxon>
        <taxon>Lysobacterales</taxon>
        <taxon>Lysobacteraceae</taxon>
        <taxon>Luteimonas</taxon>
    </lineage>
</organism>
<dbReference type="SMART" id="SM00228">
    <property type="entry name" value="PDZ"/>
    <property type="match status" value="2"/>
</dbReference>
<proteinExistence type="predicted"/>
<dbReference type="EMBL" id="SPUH01000002">
    <property type="protein sequence ID" value="TKS52762.1"/>
    <property type="molecule type" value="Genomic_DNA"/>
</dbReference>
<dbReference type="InterPro" id="IPR041489">
    <property type="entry name" value="PDZ_6"/>
</dbReference>
<feature type="signal peptide" evidence="3">
    <location>
        <begin position="1"/>
        <end position="24"/>
    </location>
</feature>
<feature type="compositionally biased region" description="Pro residues" evidence="2">
    <location>
        <begin position="321"/>
        <end position="347"/>
    </location>
</feature>
<dbReference type="GO" id="GO:0006508">
    <property type="term" value="P:proteolysis"/>
    <property type="evidence" value="ECO:0007669"/>
    <property type="project" value="InterPro"/>
</dbReference>
<dbReference type="PANTHER" id="PTHR42837:SF2">
    <property type="entry name" value="MEMBRANE METALLOPROTEASE ARASP2, CHLOROPLASTIC-RELATED"/>
    <property type="match status" value="1"/>
</dbReference>
<evidence type="ECO:0000256" key="3">
    <source>
        <dbReference type="SAM" id="SignalP"/>
    </source>
</evidence>
<dbReference type="Pfam" id="PF17820">
    <property type="entry name" value="PDZ_6"/>
    <property type="match status" value="1"/>
</dbReference>
<keyword evidence="3" id="KW-0732">Signal</keyword>
<feature type="domain" description="PDZ" evidence="4">
    <location>
        <begin position="55"/>
        <end position="139"/>
    </location>
</feature>
<dbReference type="SUPFAM" id="SSF50156">
    <property type="entry name" value="PDZ domain-like"/>
    <property type="match status" value="2"/>
</dbReference>
<feature type="chain" id="PRO_5021209768" evidence="3">
    <location>
        <begin position="25"/>
        <end position="347"/>
    </location>
</feature>
<dbReference type="AlphaFoldDB" id="A0A4Z1QZT1"/>
<dbReference type="Pfam" id="PF13180">
    <property type="entry name" value="PDZ_2"/>
    <property type="match status" value="1"/>
</dbReference>
<evidence type="ECO:0000313" key="6">
    <source>
        <dbReference type="Proteomes" id="UP000298681"/>
    </source>
</evidence>
<evidence type="ECO:0000256" key="2">
    <source>
        <dbReference type="SAM" id="MobiDB-lite"/>
    </source>
</evidence>